<sequence length="218" mass="24776">MKPNPVDWSGSRALVQQLSHVKLKSAMARYCRGQVIDLGCGDKPYQSYCRGRKYLGVDKRGGDIQGDIFELNRGKNRADTVICTQVVEHVPDPGRLFKLAYDLLKPKGHLILTAPFVWPLHDEPHDYWRFSPYGLKQLSRQAGLTIVSCQPLGGYLALIWQLVAILLERPAYGRAWTNRLYRTGLKLFFLLVQPLVYRLDQIKPIKGAAIVYLLVAKK</sequence>
<dbReference type="AlphaFoldDB" id="A0A1J4RMG7"/>
<evidence type="ECO:0008006" key="3">
    <source>
        <dbReference type="Google" id="ProtNLM"/>
    </source>
</evidence>
<dbReference type="STRING" id="1805034.AUJ59_04670"/>
<gene>
    <name evidence="1" type="ORF">AUJ59_04670</name>
</gene>
<accession>A0A1J4RMG7</accession>
<dbReference type="Gene3D" id="3.40.50.150">
    <property type="entry name" value="Vaccinia Virus protein VP39"/>
    <property type="match status" value="1"/>
</dbReference>
<dbReference type="InterPro" id="IPR029063">
    <property type="entry name" value="SAM-dependent_MTases_sf"/>
</dbReference>
<evidence type="ECO:0000313" key="2">
    <source>
        <dbReference type="Proteomes" id="UP000183144"/>
    </source>
</evidence>
<dbReference type="Pfam" id="PF13489">
    <property type="entry name" value="Methyltransf_23"/>
    <property type="match status" value="1"/>
</dbReference>
<evidence type="ECO:0000313" key="1">
    <source>
        <dbReference type="EMBL" id="OIN88071.1"/>
    </source>
</evidence>
<organism evidence="1 2">
    <name type="scientific">Candidatus Beckwithbacteria bacterium CG1_02_47_37</name>
    <dbReference type="NCBI Taxonomy" id="1805034"/>
    <lineage>
        <taxon>Bacteria</taxon>
        <taxon>Candidatus Beckwithiibacteriota</taxon>
    </lineage>
</organism>
<dbReference type="Proteomes" id="UP000183144">
    <property type="component" value="Unassembled WGS sequence"/>
</dbReference>
<dbReference type="SUPFAM" id="SSF53335">
    <property type="entry name" value="S-adenosyl-L-methionine-dependent methyltransferases"/>
    <property type="match status" value="1"/>
</dbReference>
<comment type="caution">
    <text evidence="1">The sequence shown here is derived from an EMBL/GenBank/DDBJ whole genome shotgun (WGS) entry which is preliminary data.</text>
</comment>
<protein>
    <recommendedName>
        <fullName evidence="3">Methyltransferase type 11 domain-containing protein</fullName>
    </recommendedName>
</protein>
<name>A0A1J4RMG7_9BACT</name>
<dbReference type="EMBL" id="MNUI01000085">
    <property type="protein sequence ID" value="OIN88071.1"/>
    <property type="molecule type" value="Genomic_DNA"/>
</dbReference>
<proteinExistence type="predicted"/>
<dbReference type="CDD" id="cd02440">
    <property type="entry name" value="AdoMet_MTases"/>
    <property type="match status" value="1"/>
</dbReference>
<reference evidence="1 2" key="1">
    <citation type="journal article" date="2016" name="Environ. Microbiol.">
        <title>Genomic resolution of a cold subsurface aquifer community provides metabolic insights for novel microbes adapted to high CO concentrations.</title>
        <authorList>
            <person name="Probst A.J."/>
            <person name="Castelle C.J."/>
            <person name="Singh A."/>
            <person name="Brown C.T."/>
            <person name="Anantharaman K."/>
            <person name="Sharon I."/>
            <person name="Hug L.A."/>
            <person name="Burstein D."/>
            <person name="Emerson J.B."/>
            <person name="Thomas B.C."/>
            <person name="Banfield J.F."/>
        </authorList>
    </citation>
    <scope>NUCLEOTIDE SEQUENCE [LARGE SCALE GENOMIC DNA]</scope>
    <source>
        <strain evidence="1">CG1_02_47_37</strain>
    </source>
</reference>